<sequence>MGTGEDDIFQIKKVKFLEYVKSAANALGVSPPEVNFGHCPDTRNEQAHIHLDAYLICIYKGRLMQMNDYDMQNTATHEVAHLASPTHDSEFQKKHAFIHLGSWKPPPGVIVVHGGKIPDYRKLAKKYVKPLIITTECNYHSCEVRTNLQVCKHCNHYFCNKHLRAKEPGMPRFQSSTKDSIIFMEEWRRAGGHPCGSYLDYLEQRKEKTTKRYLRVLDWLREAKPIVIPKTKPKEEYVVHKDVYGLRYYTKKKNEKMLIVAVTLFVLVIASFSVYNYVKDNPEKFPFLFSFFGSPEQTVKQHFNAYSIGDRNAFIETLDSENMAFYNDMLTQFDTITAKAGPQVGYKRELSELKVIEKTNSTARVYVKYTDTLPPDQLMPKTVTYVEEANMTLLLKNGKWRISEITE</sequence>
<evidence type="ECO:0000313" key="2">
    <source>
        <dbReference type="EMBL" id="HIK00786.1"/>
    </source>
</evidence>
<proteinExistence type="predicted"/>
<keyword evidence="3" id="KW-1185">Reference proteome</keyword>
<dbReference type="InterPro" id="IPR035896">
    <property type="entry name" value="AN1-like_Znf"/>
</dbReference>
<evidence type="ECO:0000313" key="3">
    <source>
        <dbReference type="Proteomes" id="UP000646946"/>
    </source>
</evidence>
<keyword evidence="1" id="KW-0812">Transmembrane</keyword>
<dbReference type="Proteomes" id="UP000646946">
    <property type="component" value="Unassembled WGS sequence"/>
</dbReference>
<evidence type="ECO:0000256" key="1">
    <source>
        <dbReference type="SAM" id="Phobius"/>
    </source>
</evidence>
<keyword evidence="1" id="KW-0472">Membrane</keyword>
<organism evidence="2 3">
    <name type="scientific">Candidatus Naiadarchaeum limnaeum</name>
    <dbReference type="NCBI Taxonomy" id="2756139"/>
    <lineage>
        <taxon>Archaea</taxon>
        <taxon>Candidatus Undinarchaeota</taxon>
        <taxon>Candidatus Undinarchaeia</taxon>
        <taxon>Candidatus Naiadarchaeales</taxon>
        <taxon>Candidatus Naiadarchaeaceae</taxon>
        <taxon>Candidatus Naiadarchaeum</taxon>
    </lineage>
</organism>
<gene>
    <name evidence="2" type="ORF">H1016_04585</name>
</gene>
<feature type="transmembrane region" description="Helical" evidence="1">
    <location>
        <begin position="257"/>
        <end position="278"/>
    </location>
</feature>
<dbReference type="SUPFAM" id="SSF118310">
    <property type="entry name" value="AN1-like Zinc finger"/>
    <property type="match status" value="1"/>
</dbReference>
<dbReference type="EMBL" id="DVAB01000038">
    <property type="protein sequence ID" value="HIK00786.1"/>
    <property type="molecule type" value="Genomic_DNA"/>
</dbReference>
<accession>A0A832XII3</accession>
<keyword evidence="1" id="KW-1133">Transmembrane helix</keyword>
<dbReference type="AlphaFoldDB" id="A0A832XII3"/>
<protein>
    <submittedName>
        <fullName evidence="2">AN1-type zinc finger domain-containing protein</fullName>
    </submittedName>
</protein>
<reference evidence="2 3" key="1">
    <citation type="journal article" name="Nat. Commun.">
        <title>Undinarchaeota illuminate DPANN phylogeny and the impact of gene transfer on archaeal evolution.</title>
        <authorList>
            <person name="Dombrowski N."/>
            <person name="Williams T.A."/>
            <person name="Sun J."/>
            <person name="Woodcroft B.J."/>
            <person name="Lee J.H."/>
            <person name="Minh B.Q."/>
            <person name="Rinke C."/>
            <person name="Spang A."/>
        </authorList>
    </citation>
    <scope>NUCLEOTIDE SEQUENCE [LARGE SCALE GENOMIC DNA]</scope>
    <source>
        <strain evidence="2">MAG_bin1129</strain>
    </source>
</reference>
<name>A0A832XII3_9ARCH</name>
<comment type="caution">
    <text evidence="2">The sequence shown here is derived from an EMBL/GenBank/DDBJ whole genome shotgun (WGS) entry which is preliminary data.</text>
</comment>